<dbReference type="OrthoDB" id="196131at2759"/>
<evidence type="ECO:0000256" key="5">
    <source>
        <dbReference type="ARBA" id="ARBA00022741"/>
    </source>
</evidence>
<keyword evidence="3" id="KW-0690">Ribosome biogenesis</keyword>
<dbReference type="PROSITE" id="PS00039">
    <property type="entry name" value="DEAD_ATP_HELICASE"/>
    <property type="match status" value="1"/>
</dbReference>
<dbReference type="InterPro" id="IPR044742">
    <property type="entry name" value="DEAD/DEAH_RhlB"/>
</dbReference>
<dbReference type="SUPFAM" id="SSF52540">
    <property type="entry name" value="P-loop containing nucleoside triphosphate hydrolases"/>
    <property type="match status" value="1"/>
</dbReference>
<dbReference type="Proteomes" id="UP000036403">
    <property type="component" value="Unassembled WGS sequence"/>
</dbReference>
<evidence type="ECO:0000256" key="1">
    <source>
        <dbReference type="ARBA" id="ARBA00004604"/>
    </source>
</evidence>
<dbReference type="InterPro" id="IPR027417">
    <property type="entry name" value="P-loop_NTPase"/>
</dbReference>
<name>A0A0J7JU57_LASNI</name>
<organism evidence="12 13">
    <name type="scientific">Lasius niger</name>
    <name type="common">Black garden ant</name>
    <dbReference type="NCBI Taxonomy" id="67767"/>
    <lineage>
        <taxon>Eukaryota</taxon>
        <taxon>Metazoa</taxon>
        <taxon>Ecdysozoa</taxon>
        <taxon>Arthropoda</taxon>
        <taxon>Hexapoda</taxon>
        <taxon>Insecta</taxon>
        <taxon>Pterygota</taxon>
        <taxon>Neoptera</taxon>
        <taxon>Endopterygota</taxon>
        <taxon>Hymenoptera</taxon>
        <taxon>Apocrita</taxon>
        <taxon>Aculeata</taxon>
        <taxon>Formicoidea</taxon>
        <taxon>Formicidae</taxon>
        <taxon>Formicinae</taxon>
        <taxon>Lasius</taxon>
        <taxon>Lasius</taxon>
    </lineage>
</organism>
<proteinExistence type="inferred from homology"/>
<dbReference type="Gene3D" id="3.40.50.300">
    <property type="entry name" value="P-loop containing nucleotide triphosphate hydrolases"/>
    <property type="match status" value="2"/>
</dbReference>
<accession>A0A0J7JU57</accession>
<dbReference type="GO" id="GO:0004386">
    <property type="term" value="F:helicase activity"/>
    <property type="evidence" value="ECO:0007669"/>
    <property type="project" value="UniProtKB-KW"/>
</dbReference>
<evidence type="ECO:0000313" key="13">
    <source>
        <dbReference type="Proteomes" id="UP000036403"/>
    </source>
</evidence>
<dbReference type="InterPro" id="IPR011545">
    <property type="entry name" value="DEAD/DEAH_box_helicase_dom"/>
</dbReference>
<comment type="function">
    <text evidence="10">ATP-dependent RNA helicase required for 60S ribosomal subunit synthesis. Involved in efficient pre-rRNA processing, predominantly at site A3, which is necessary for the normal formation of 25S and 5.8S rRNAs.</text>
</comment>
<protein>
    <submittedName>
        <fullName evidence="12">Atp-dependent rna helicase dbp3</fullName>
    </submittedName>
</protein>
<evidence type="ECO:0000256" key="3">
    <source>
        <dbReference type="ARBA" id="ARBA00022517"/>
    </source>
</evidence>
<keyword evidence="9" id="KW-0539">Nucleus</keyword>
<evidence type="ECO:0000256" key="2">
    <source>
        <dbReference type="ARBA" id="ARBA00009334"/>
    </source>
</evidence>
<keyword evidence="6" id="KW-0378">Hydrolase</keyword>
<keyword evidence="7 12" id="KW-0347">Helicase</keyword>
<dbReference type="PROSITE" id="PS51192">
    <property type="entry name" value="HELICASE_ATP_BIND_1"/>
    <property type="match status" value="1"/>
</dbReference>
<dbReference type="Pfam" id="PF00270">
    <property type="entry name" value="DEAD"/>
    <property type="match status" value="1"/>
</dbReference>
<comment type="caution">
    <text evidence="12">The sequence shown here is derived from an EMBL/GenBank/DDBJ whole genome shotgun (WGS) entry which is preliminary data.</text>
</comment>
<sequence>MQTHVQLAQVAALVRLKCVCLYGGASKDDQRALIQRGCDIIVATPGRLKDFMSDGTVDLAGSRFVVLDEADRMLDKGFEDDIKHILDCCPPREQRQTLMFTATWPQSVQALAATFMVDPVKITIGSGGKETENGAVELQANARITQKVEVVDQKDKEFRLLQILKHHQQGNHKMDRILVFCLYK</sequence>
<evidence type="ECO:0000256" key="10">
    <source>
        <dbReference type="ARBA" id="ARBA00037449"/>
    </source>
</evidence>
<evidence type="ECO:0000256" key="6">
    <source>
        <dbReference type="ARBA" id="ARBA00022801"/>
    </source>
</evidence>
<dbReference type="EMBL" id="LBMM01034216">
    <property type="protein sequence ID" value="KMQ81554.1"/>
    <property type="molecule type" value="Genomic_DNA"/>
</dbReference>
<dbReference type="GO" id="GO:0005524">
    <property type="term" value="F:ATP binding"/>
    <property type="evidence" value="ECO:0007669"/>
    <property type="project" value="InterPro"/>
</dbReference>
<evidence type="ECO:0000256" key="8">
    <source>
        <dbReference type="ARBA" id="ARBA00022840"/>
    </source>
</evidence>
<comment type="subcellular location">
    <subcellularLocation>
        <location evidence="1">Nucleus</location>
        <location evidence="1">Nucleolus</location>
    </subcellularLocation>
</comment>
<evidence type="ECO:0000259" key="11">
    <source>
        <dbReference type="PROSITE" id="PS51192"/>
    </source>
</evidence>
<keyword evidence="13" id="KW-1185">Reference proteome</keyword>
<dbReference type="GO" id="GO:0010468">
    <property type="term" value="P:regulation of gene expression"/>
    <property type="evidence" value="ECO:0007669"/>
    <property type="project" value="UniProtKB-ARBA"/>
</dbReference>
<keyword evidence="5" id="KW-0547">Nucleotide-binding</keyword>
<dbReference type="SMART" id="SM00487">
    <property type="entry name" value="DEXDc"/>
    <property type="match status" value="1"/>
</dbReference>
<feature type="non-terminal residue" evidence="12">
    <location>
        <position position="184"/>
    </location>
</feature>
<evidence type="ECO:0000313" key="12">
    <source>
        <dbReference type="EMBL" id="KMQ81554.1"/>
    </source>
</evidence>
<dbReference type="PaxDb" id="67767-A0A0J7JU57"/>
<dbReference type="CDD" id="cd00268">
    <property type="entry name" value="DEADc"/>
    <property type="match status" value="1"/>
</dbReference>
<keyword evidence="8" id="KW-0067">ATP-binding</keyword>
<comment type="similarity">
    <text evidence="2">Belongs to the DEAD box helicase family. DDX5/DBP2 subfamily.</text>
</comment>
<evidence type="ECO:0000256" key="7">
    <source>
        <dbReference type="ARBA" id="ARBA00022806"/>
    </source>
</evidence>
<dbReference type="GO" id="GO:0016787">
    <property type="term" value="F:hydrolase activity"/>
    <property type="evidence" value="ECO:0007669"/>
    <property type="project" value="UniProtKB-KW"/>
</dbReference>
<dbReference type="STRING" id="67767.A0A0J7JU57"/>
<gene>
    <name evidence="12" type="ORF">RF55_25971</name>
</gene>
<keyword evidence="4" id="KW-0698">rRNA processing</keyword>
<evidence type="ECO:0000256" key="9">
    <source>
        <dbReference type="ARBA" id="ARBA00023242"/>
    </source>
</evidence>
<reference evidence="12 13" key="1">
    <citation type="submission" date="2015-04" db="EMBL/GenBank/DDBJ databases">
        <title>Lasius niger genome sequencing.</title>
        <authorList>
            <person name="Konorov E.A."/>
            <person name="Nikitin M.A."/>
            <person name="Kirill M.V."/>
            <person name="Chang P."/>
        </authorList>
    </citation>
    <scope>NUCLEOTIDE SEQUENCE [LARGE SCALE GENOMIC DNA]</scope>
    <source>
        <tissue evidence="12">Whole</tissue>
    </source>
</reference>
<dbReference type="InterPro" id="IPR000629">
    <property type="entry name" value="RNA-helicase_DEAD-box_CS"/>
</dbReference>
<dbReference type="AlphaFoldDB" id="A0A0J7JU57"/>
<feature type="domain" description="Helicase ATP-binding" evidence="11">
    <location>
        <begin position="1"/>
        <end position="122"/>
    </location>
</feature>
<dbReference type="InterPro" id="IPR014001">
    <property type="entry name" value="Helicase_ATP-bd"/>
</dbReference>
<dbReference type="GO" id="GO:0003676">
    <property type="term" value="F:nucleic acid binding"/>
    <property type="evidence" value="ECO:0007669"/>
    <property type="project" value="InterPro"/>
</dbReference>
<dbReference type="PANTHER" id="PTHR47958">
    <property type="entry name" value="ATP-DEPENDENT RNA HELICASE DBP3"/>
    <property type="match status" value="1"/>
</dbReference>
<evidence type="ECO:0000256" key="4">
    <source>
        <dbReference type="ARBA" id="ARBA00022552"/>
    </source>
</evidence>